<dbReference type="GO" id="GO:0046872">
    <property type="term" value="F:metal ion binding"/>
    <property type="evidence" value="ECO:0007669"/>
    <property type="project" value="UniProtKB-KW"/>
</dbReference>
<evidence type="ECO:0000313" key="6">
    <source>
        <dbReference type="Proteomes" id="UP000198728"/>
    </source>
</evidence>
<gene>
    <name evidence="2" type="primary">rsgA</name>
    <name evidence="5" type="ORF">SAMN04488094_11018</name>
</gene>
<feature type="binding site" evidence="2">
    <location>
        <position position="284"/>
    </location>
    <ligand>
        <name>Zn(2+)</name>
        <dbReference type="ChEBI" id="CHEBI:29105"/>
    </ligand>
</feature>
<dbReference type="Proteomes" id="UP000198728">
    <property type="component" value="Unassembled WGS sequence"/>
</dbReference>
<evidence type="ECO:0000259" key="4">
    <source>
        <dbReference type="PROSITE" id="PS50936"/>
    </source>
</evidence>
<dbReference type="PANTHER" id="PTHR32120">
    <property type="entry name" value="SMALL RIBOSOMAL SUBUNIT BIOGENESIS GTPASE RSGA"/>
    <property type="match status" value="1"/>
</dbReference>
<keyword evidence="2" id="KW-0479">Metal-binding</keyword>
<comment type="similarity">
    <text evidence="2">Belongs to the TRAFAC class YlqF/YawG GTPase family. RsgA subfamily.</text>
</comment>
<evidence type="ECO:0000256" key="1">
    <source>
        <dbReference type="ARBA" id="ARBA00022517"/>
    </source>
</evidence>
<dbReference type="Pfam" id="PF03193">
    <property type="entry name" value="RsgA_GTPase"/>
    <property type="match status" value="1"/>
</dbReference>
<feature type="compositionally biased region" description="Basic and acidic residues" evidence="3">
    <location>
        <begin position="209"/>
        <end position="221"/>
    </location>
</feature>
<dbReference type="SUPFAM" id="SSF52540">
    <property type="entry name" value="P-loop containing nucleoside triphosphate hydrolases"/>
    <property type="match status" value="1"/>
</dbReference>
<dbReference type="OrthoDB" id="9809485at2"/>
<dbReference type="EMBL" id="FOLG01000010">
    <property type="protein sequence ID" value="SFC84490.1"/>
    <property type="molecule type" value="Genomic_DNA"/>
</dbReference>
<dbReference type="InterPro" id="IPR004881">
    <property type="entry name" value="Ribosome_biogen_GTPase_RsgA"/>
</dbReference>
<feature type="domain" description="EngC GTPase" evidence="4">
    <location>
        <begin position="100"/>
        <end position="246"/>
    </location>
</feature>
<dbReference type="GO" id="GO:0005737">
    <property type="term" value="C:cytoplasm"/>
    <property type="evidence" value="ECO:0007669"/>
    <property type="project" value="UniProtKB-SubCell"/>
</dbReference>
<keyword evidence="2" id="KW-0699">rRNA-binding</keyword>
<comment type="caution">
    <text evidence="2">Lacks conserved residue(s) required for the propagation of feature annotation.</text>
</comment>
<dbReference type="PANTHER" id="PTHR32120:SF10">
    <property type="entry name" value="SMALL RIBOSOMAL SUBUNIT BIOGENESIS GTPASE RSGA"/>
    <property type="match status" value="1"/>
</dbReference>
<dbReference type="PROSITE" id="PS50936">
    <property type="entry name" value="ENGC_GTPASE"/>
    <property type="match status" value="1"/>
</dbReference>
<reference evidence="5 6" key="1">
    <citation type="submission" date="2016-10" db="EMBL/GenBank/DDBJ databases">
        <authorList>
            <person name="de Groot N.N."/>
        </authorList>
    </citation>
    <scope>NUCLEOTIDE SEQUENCE [LARGE SCALE GENOMIC DNA]</scope>
    <source>
        <strain evidence="5 6">DSM 19548</strain>
    </source>
</reference>
<dbReference type="GO" id="GO:0019843">
    <property type="term" value="F:rRNA binding"/>
    <property type="evidence" value="ECO:0007669"/>
    <property type="project" value="UniProtKB-KW"/>
</dbReference>
<proteinExistence type="inferred from homology"/>
<dbReference type="EC" id="3.6.1.-" evidence="2"/>
<organism evidence="5 6">
    <name type="scientific">Tropicimonas isoalkanivorans</name>
    <dbReference type="NCBI Taxonomy" id="441112"/>
    <lineage>
        <taxon>Bacteria</taxon>
        <taxon>Pseudomonadati</taxon>
        <taxon>Pseudomonadota</taxon>
        <taxon>Alphaproteobacteria</taxon>
        <taxon>Rhodobacterales</taxon>
        <taxon>Roseobacteraceae</taxon>
        <taxon>Tropicimonas</taxon>
    </lineage>
</organism>
<keyword evidence="2" id="KW-0694">RNA-binding</keyword>
<feature type="binding site" evidence="2">
    <location>
        <begin position="191"/>
        <end position="199"/>
    </location>
    <ligand>
        <name>GTP</name>
        <dbReference type="ChEBI" id="CHEBI:37565"/>
    </ligand>
</feature>
<feature type="binding site" evidence="2">
    <location>
        <position position="276"/>
    </location>
    <ligand>
        <name>Zn(2+)</name>
        <dbReference type="ChEBI" id="CHEBI:29105"/>
    </ligand>
</feature>
<comment type="function">
    <text evidence="2">One of several proteins that assist in the late maturation steps of the functional core of the 30S ribosomal subunit. Helps release RbfA from mature subunits. May play a role in the assembly of ribosomal proteins into the subunit. Circularly permuted GTPase that catalyzes slow GTP hydrolysis, GTPase activity is stimulated by the 30S ribosomal subunit.</text>
</comment>
<keyword evidence="2" id="KW-0342">GTP-binding</keyword>
<dbReference type="GO" id="GO:0003924">
    <property type="term" value="F:GTPase activity"/>
    <property type="evidence" value="ECO:0007669"/>
    <property type="project" value="UniProtKB-UniRule"/>
</dbReference>
<dbReference type="HAMAP" id="MF_01820">
    <property type="entry name" value="GTPase_RsgA"/>
    <property type="match status" value="1"/>
</dbReference>
<accession>A0A1I1MSF8</accession>
<keyword evidence="2" id="KW-0963">Cytoplasm</keyword>
<evidence type="ECO:0000256" key="2">
    <source>
        <dbReference type="HAMAP-Rule" id="MF_01820"/>
    </source>
</evidence>
<dbReference type="GO" id="GO:0005525">
    <property type="term" value="F:GTP binding"/>
    <property type="evidence" value="ECO:0007669"/>
    <property type="project" value="UniProtKB-UniRule"/>
</dbReference>
<keyword evidence="2" id="KW-0862">Zinc</keyword>
<dbReference type="AlphaFoldDB" id="A0A1I1MSF8"/>
<dbReference type="InterPro" id="IPR010914">
    <property type="entry name" value="RsgA_GTPase_dom"/>
</dbReference>
<dbReference type="NCBIfam" id="TIGR00157">
    <property type="entry name" value="ribosome small subunit-dependent GTPase A"/>
    <property type="match status" value="1"/>
</dbReference>
<dbReference type="InterPro" id="IPR027417">
    <property type="entry name" value="P-loop_NTPase"/>
</dbReference>
<protein>
    <recommendedName>
        <fullName evidence="2">Small ribosomal subunit biogenesis GTPase RsgA</fullName>
        <ecNumber evidence="2">3.6.1.-</ecNumber>
    </recommendedName>
</protein>
<name>A0A1I1MSF8_9RHOB</name>
<sequence>MTHFSLADLGWSAHFASQAKGKPGAPARVCAVARDRIEALTPNGTVALTLPGKRSTGTVAVGDWVLHDPATLRSLEVLERRTLLQRRAAGAPATPQAIAANVDTLGIVSACNHDFNVARLERYLALADASGCLPLVVLTRADEADDAANYRRRAEAISPLVVALTLDARDPAQVARLASRADRGQTLALVGSSGVGKTTLSNALTGRQDGTRGIREDDSRGRHTTTARALHRTTGGGWLVDTPGMRELGLTGAADGIETVFADLSDLAARCRFTDCRHETEPGCAIRAEIAAGRLDPDRLARWRKLRREDARNAETLAEAHARDRSFGRLVRQGKARGRHKRGD</sequence>
<comment type="subunit">
    <text evidence="2">Monomer. Associates with 30S ribosomal subunit, binds 16S rRNA.</text>
</comment>
<keyword evidence="6" id="KW-1185">Reference proteome</keyword>
<dbReference type="Gene3D" id="1.10.40.50">
    <property type="entry name" value="Probable gtpase engc, domain 3"/>
    <property type="match status" value="1"/>
</dbReference>
<dbReference type="Gene3D" id="3.40.50.300">
    <property type="entry name" value="P-loop containing nucleotide triphosphate hydrolases"/>
    <property type="match status" value="1"/>
</dbReference>
<dbReference type="RefSeq" id="WP_093361604.1">
    <property type="nucleotide sequence ID" value="NZ_FOLG01000010.1"/>
</dbReference>
<comment type="subcellular location">
    <subcellularLocation>
        <location evidence="2">Cytoplasm</location>
    </subcellularLocation>
</comment>
<keyword evidence="2" id="KW-0547">Nucleotide-binding</keyword>
<comment type="cofactor">
    <cofactor evidence="2">
        <name>Zn(2+)</name>
        <dbReference type="ChEBI" id="CHEBI:29105"/>
    </cofactor>
    <text evidence="2">Binds 1 zinc ion per subunit.</text>
</comment>
<feature type="binding site" evidence="2">
    <location>
        <position position="278"/>
    </location>
    <ligand>
        <name>Zn(2+)</name>
        <dbReference type="ChEBI" id="CHEBI:29105"/>
    </ligand>
</feature>
<dbReference type="STRING" id="441112.SAMN04488094_11018"/>
<dbReference type="GO" id="GO:0042274">
    <property type="term" value="P:ribosomal small subunit biogenesis"/>
    <property type="evidence" value="ECO:0007669"/>
    <property type="project" value="UniProtKB-UniRule"/>
</dbReference>
<dbReference type="CDD" id="cd01854">
    <property type="entry name" value="YjeQ_EngC"/>
    <property type="match status" value="1"/>
</dbReference>
<feature type="binding site" evidence="2">
    <location>
        <position position="271"/>
    </location>
    <ligand>
        <name>Zn(2+)</name>
        <dbReference type="ChEBI" id="CHEBI:29105"/>
    </ligand>
</feature>
<keyword evidence="1 2" id="KW-0690">Ribosome biogenesis</keyword>
<keyword evidence="2" id="KW-0378">Hydrolase</keyword>
<evidence type="ECO:0000313" key="5">
    <source>
        <dbReference type="EMBL" id="SFC84490.1"/>
    </source>
</evidence>
<feature type="region of interest" description="Disordered" evidence="3">
    <location>
        <begin position="200"/>
        <end position="224"/>
    </location>
</feature>
<evidence type="ECO:0000256" key="3">
    <source>
        <dbReference type="SAM" id="MobiDB-lite"/>
    </source>
</evidence>